<dbReference type="GO" id="GO:0004930">
    <property type="term" value="F:G protein-coupled receptor activity"/>
    <property type="evidence" value="ECO:0007669"/>
    <property type="project" value="UniProtKB-KW"/>
</dbReference>
<evidence type="ECO:0000256" key="5">
    <source>
        <dbReference type="ARBA" id="ARBA00023040"/>
    </source>
</evidence>
<keyword evidence="6 11" id="KW-0472">Membrane</keyword>
<dbReference type="SMART" id="SM01381">
    <property type="entry name" value="7TM_GPCR_Srsx"/>
    <property type="match status" value="1"/>
</dbReference>
<sequence length="709" mass="81556">KFIISSPTTTLKEFDSSSNLFPNFLAEPEPMGLWPGLAIGSLLFILIFLCVLGNLLVILAILIERDLRSRPQYYLIFSLAVADLMVGLLITPLGAWTTLRQKWEMGVTLCDFWISVDVLVCTSSILHLVAIALDRYWSITNIYYTQNRTPQRIFTMLFVIWVFSLLISLAPQFEFLHLKDKGFVSRVEDQKICLISQDIAYQVFSTSTAFYIPLCAIIIIYYKIMRAAKKRFRRERDRRTLNRGVIDDSSVPLKTSKQMDLEEQNSSPIAQKYTSDEKNNNCTSALLQKQQQNGRHISVTNKPISEISPKNNNNNSNQSEEFYQNKQKLNSKIESLDIAETEFQANETFKNGINKNGDIEQQKQLITFPKHLKIIAERGRKKRNGKKESVETRRERKAWRTLAIITGTFFCCWTPFFVLSLYRPFCINLTGESECRNIPPLMEQIFNWLVNCHGRLHTSLEDIVLKTVGQHTCNNSAANVFTQRLVTGIKRKAEETMDTPAAIRTRMLQQVPTPILANLPSKNATKNCLLTSKSSATYERMLRSIKLIWPAFSPESVSMDFEIGAIDGNRLVPSTQSGSHLFADPMETADLVEKGAELLFRIFKVLRNNLENIAANGCINLKMREKATSAAKKARPFPKLHYLRHHCAEFIRKNGWWGIASEQAIESYHAVFNRLELRFRNNRDRKLQIERMMRHQFLLNYLHDHGFDD</sequence>
<feature type="transmembrane region" description="Helical" evidence="11">
    <location>
        <begin position="37"/>
        <end position="61"/>
    </location>
</feature>
<accession>A0A1I8C1F5</accession>
<dbReference type="Gene3D" id="1.20.1070.10">
    <property type="entry name" value="Rhodopsin 7-helix transmembrane proteins"/>
    <property type="match status" value="2"/>
</dbReference>
<dbReference type="GO" id="GO:0071880">
    <property type="term" value="P:adenylate cyclase-activating adrenergic receptor signaling pathway"/>
    <property type="evidence" value="ECO:0007669"/>
    <property type="project" value="TreeGrafter"/>
</dbReference>
<feature type="region of interest" description="Disordered" evidence="10">
    <location>
        <begin position="256"/>
        <end position="277"/>
    </location>
</feature>
<keyword evidence="4 11" id="KW-1133">Transmembrane helix</keyword>
<evidence type="ECO:0000256" key="2">
    <source>
        <dbReference type="ARBA" id="ARBA00022475"/>
    </source>
</evidence>
<name>A0A1I8C1F5_MELHA</name>
<keyword evidence="2" id="KW-1003">Cell membrane</keyword>
<dbReference type="SUPFAM" id="SSF81321">
    <property type="entry name" value="Family A G protein-coupled receptor-like"/>
    <property type="match status" value="1"/>
</dbReference>
<feature type="domain" description="G-protein coupled receptors family 1 profile" evidence="12">
    <location>
        <begin position="53"/>
        <end position="461"/>
    </location>
</feature>
<protein>
    <submittedName>
        <fullName evidence="14">G_PROTEIN_RECEP_F1_2 domain-containing protein</fullName>
    </submittedName>
</protein>
<evidence type="ECO:0000256" key="11">
    <source>
        <dbReference type="SAM" id="Phobius"/>
    </source>
</evidence>
<comment type="subcellular location">
    <subcellularLocation>
        <location evidence="1">Cell membrane</location>
        <topology evidence="1">Multi-pass membrane protein</topology>
    </subcellularLocation>
</comment>
<dbReference type="CDD" id="cd15331">
    <property type="entry name" value="7tmA_5-HT1A_invertebrates"/>
    <property type="match status" value="1"/>
</dbReference>
<evidence type="ECO:0000313" key="13">
    <source>
        <dbReference type="Proteomes" id="UP000095281"/>
    </source>
</evidence>
<dbReference type="PANTHER" id="PTHR24248:SF200">
    <property type="entry name" value="5-HYDROXYTRYPTAMINE RECEPTOR 1B-LIKE ISOFORM X1"/>
    <property type="match status" value="1"/>
</dbReference>
<feature type="transmembrane region" description="Helical" evidence="11">
    <location>
        <begin position="153"/>
        <end position="173"/>
    </location>
</feature>
<keyword evidence="13" id="KW-1185">Reference proteome</keyword>
<feature type="region of interest" description="Disordered" evidence="10">
    <location>
        <begin position="289"/>
        <end position="323"/>
    </location>
</feature>
<evidence type="ECO:0000256" key="7">
    <source>
        <dbReference type="ARBA" id="ARBA00023170"/>
    </source>
</evidence>
<dbReference type="PROSITE" id="PS50262">
    <property type="entry name" value="G_PROTEIN_RECEP_F1_2"/>
    <property type="match status" value="1"/>
</dbReference>
<feature type="transmembrane region" description="Helical" evidence="11">
    <location>
        <begin position="402"/>
        <end position="422"/>
    </location>
</feature>
<dbReference type="AlphaFoldDB" id="A0A1I8C1F5"/>
<dbReference type="InterPro" id="IPR000276">
    <property type="entry name" value="GPCR_Rhodpsn"/>
</dbReference>
<evidence type="ECO:0000259" key="12">
    <source>
        <dbReference type="PROSITE" id="PS50262"/>
    </source>
</evidence>
<feature type="compositionally biased region" description="Polar residues" evidence="10">
    <location>
        <begin position="289"/>
        <end position="303"/>
    </location>
</feature>
<evidence type="ECO:0000256" key="8">
    <source>
        <dbReference type="ARBA" id="ARBA00023224"/>
    </source>
</evidence>
<organism evidence="13 14">
    <name type="scientific">Meloidogyne hapla</name>
    <name type="common">Root-knot nematode worm</name>
    <dbReference type="NCBI Taxonomy" id="6305"/>
    <lineage>
        <taxon>Eukaryota</taxon>
        <taxon>Metazoa</taxon>
        <taxon>Ecdysozoa</taxon>
        <taxon>Nematoda</taxon>
        <taxon>Chromadorea</taxon>
        <taxon>Rhabditida</taxon>
        <taxon>Tylenchina</taxon>
        <taxon>Tylenchomorpha</taxon>
        <taxon>Tylenchoidea</taxon>
        <taxon>Meloidogynidae</taxon>
        <taxon>Meloidogyninae</taxon>
        <taxon>Meloidogyne</taxon>
    </lineage>
</organism>
<feature type="transmembrane region" description="Helical" evidence="11">
    <location>
        <begin position="199"/>
        <end position="224"/>
    </location>
</feature>
<dbReference type="PANTHER" id="PTHR24248">
    <property type="entry name" value="ADRENERGIC RECEPTOR-RELATED G-PROTEIN COUPLED RECEPTOR"/>
    <property type="match status" value="1"/>
</dbReference>
<comment type="similarity">
    <text evidence="9">Belongs to the G-protein coupled receptor 1 family.</text>
</comment>
<dbReference type="PRINTS" id="PR00237">
    <property type="entry name" value="GPCRRHODOPSN"/>
</dbReference>
<evidence type="ECO:0000256" key="1">
    <source>
        <dbReference type="ARBA" id="ARBA00004651"/>
    </source>
</evidence>
<keyword evidence="5 9" id="KW-0297">G-protein coupled receptor</keyword>
<keyword evidence="7 9" id="KW-0675">Receptor</keyword>
<feature type="transmembrane region" description="Helical" evidence="11">
    <location>
        <begin position="112"/>
        <end position="133"/>
    </location>
</feature>
<feature type="compositionally biased region" description="Polar residues" evidence="10">
    <location>
        <begin position="256"/>
        <end position="273"/>
    </location>
</feature>
<dbReference type="PROSITE" id="PS00237">
    <property type="entry name" value="G_PROTEIN_RECEP_F1_1"/>
    <property type="match status" value="1"/>
</dbReference>
<reference evidence="14" key="1">
    <citation type="submission" date="2016-11" db="UniProtKB">
        <authorList>
            <consortium name="WormBaseParasite"/>
        </authorList>
    </citation>
    <scope>IDENTIFICATION</scope>
</reference>
<evidence type="ECO:0000256" key="9">
    <source>
        <dbReference type="RuleBase" id="RU000688"/>
    </source>
</evidence>
<feature type="transmembrane region" description="Helical" evidence="11">
    <location>
        <begin position="73"/>
        <end position="92"/>
    </location>
</feature>
<dbReference type="Proteomes" id="UP000095281">
    <property type="component" value="Unplaced"/>
</dbReference>
<evidence type="ECO:0000256" key="10">
    <source>
        <dbReference type="SAM" id="MobiDB-lite"/>
    </source>
</evidence>
<dbReference type="GO" id="GO:0005886">
    <property type="term" value="C:plasma membrane"/>
    <property type="evidence" value="ECO:0007669"/>
    <property type="project" value="UniProtKB-SubCell"/>
</dbReference>
<evidence type="ECO:0000256" key="6">
    <source>
        <dbReference type="ARBA" id="ARBA00023136"/>
    </source>
</evidence>
<evidence type="ECO:0000313" key="14">
    <source>
        <dbReference type="WBParaSite" id="MhA1_Contig915.frz3.gene18"/>
    </source>
</evidence>
<dbReference type="InterPro" id="IPR017452">
    <property type="entry name" value="GPCR_Rhodpsn_7TM"/>
</dbReference>
<keyword evidence="3 9" id="KW-0812">Transmembrane</keyword>
<dbReference type="WBParaSite" id="MhA1_Contig915.frz3.gene18">
    <property type="protein sequence ID" value="MhA1_Contig915.frz3.gene18"/>
    <property type="gene ID" value="MhA1_Contig915.frz3.gene18"/>
</dbReference>
<evidence type="ECO:0000256" key="4">
    <source>
        <dbReference type="ARBA" id="ARBA00022989"/>
    </source>
</evidence>
<evidence type="ECO:0000256" key="3">
    <source>
        <dbReference type="ARBA" id="ARBA00022692"/>
    </source>
</evidence>
<dbReference type="Pfam" id="PF00001">
    <property type="entry name" value="7tm_1"/>
    <property type="match status" value="1"/>
</dbReference>
<proteinExistence type="inferred from homology"/>
<dbReference type="GO" id="GO:0043410">
    <property type="term" value="P:positive regulation of MAPK cascade"/>
    <property type="evidence" value="ECO:0007669"/>
    <property type="project" value="TreeGrafter"/>
</dbReference>
<keyword evidence="8 9" id="KW-0807">Transducer</keyword>